<reference evidence="1" key="1">
    <citation type="submission" date="2014-09" db="EMBL/GenBank/DDBJ databases">
        <authorList>
            <person name="Magalhaes I.L.F."/>
            <person name="Oliveira U."/>
            <person name="Santos F.R."/>
            <person name="Vidigal T.H.D.A."/>
            <person name="Brescovit A.D."/>
            <person name="Santos A.J."/>
        </authorList>
    </citation>
    <scope>NUCLEOTIDE SEQUENCE</scope>
    <source>
        <tissue evidence="1">Shoot tissue taken approximately 20 cm above the soil surface</tissue>
    </source>
</reference>
<accession>A0A0A8YGW2</accession>
<sequence length="67" mass="7687">MHTSGVTELKLKRKRGKDLLMQHGNSKQIKGPNICFSKWVICQTSTRLSKMMLRCLWSKGVHSSWGL</sequence>
<dbReference type="AlphaFoldDB" id="A0A0A8YGW2"/>
<evidence type="ECO:0000313" key="1">
    <source>
        <dbReference type="EMBL" id="JAD24570.1"/>
    </source>
</evidence>
<reference evidence="1" key="2">
    <citation type="journal article" date="2015" name="Data Brief">
        <title>Shoot transcriptome of the giant reed, Arundo donax.</title>
        <authorList>
            <person name="Barrero R.A."/>
            <person name="Guerrero F.D."/>
            <person name="Moolhuijzen P."/>
            <person name="Goolsby J.A."/>
            <person name="Tidwell J."/>
            <person name="Bellgard S.E."/>
            <person name="Bellgard M.I."/>
        </authorList>
    </citation>
    <scope>NUCLEOTIDE SEQUENCE</scope>
    <source>
        <tissue evidence="1">Shoot tissue taken approximately 20 cm above the soil surface</tissue>
    </source>
</reference>
<proteinExistence type="predicted"/>
<protein>
    <submittedName>
        <fullName evidence="1">Uncharacterized protein</fullName>
    </submittedName>
</protein>
<organism evidence="1">
    <name type="scientific">Arundo donax</name>
    <name type="common">Giant reed</name>
    <name type="synonym">Donax arundinaceus</name>
    <dbReference type="NCBI Taxonomy" id="35708"/>
    <lineage>
        <taxon>Eukaryota</taxon>
        <taxon>Viridiplantae</taxon>
        <taxon>Streptophyta</taxon>
        <taxon>Embryophyta</taxon>
        <taxon>Tracheophyta</taxon>
        <taxon>Spermatophyta</taxon>
        <taxon>Magnoliopsida</taxon>
        <taxon>Liliopsida</taxon>
        <taxon>Poales</taxon>
        <taxon>Poaceae</taxon>
        <taxon>PACMAD clade</taxon>
        <taxon>Arundinoideae</taxon>
        <taxon>Arundineae</taxon>
        <taxon>Arundo</taxon>
    </lineage>
</organism>
<dbReference type="EMBL" id="GBRH01273325">
    <property type="protein sequence ID" value="JAD24570.1"/>
    <property type="molecule type" value="Transcribed_RNA"/>
</dbReference>
<name>A0A0A8YGW2_ARUDO</name>